<reference evidence="2" key="1">
    <citation type="journal article" date="2019" name="bioRxiv">
        <title>The Genome of the Zebra Mussel, Dreissena polymorpha: A Resource for Invasive Species Research.</title>
        <authorList>
            <person name="McCartney M.A."/>
            <person name="Auch B."/>
            <person name="Kono T."/>
            <person name="Mallez S."/>
            <person name="Zhang Y."/>
            <person name="Obille A."/>
            <person name="Becker A."/>
            <person name="Abrahante J.E."/>
            <person name="Garbe J."/>
            <person name="Badalamenti J.P."/>
            <person name="Herman A."/>
            <person name="Mangelson H."/>
            <person name="Liachko I."/>
            <person name="Sullivan S."/>
            <person name="Sone E.D."/>
            <person name="Koren S."/>
            <person name="Silverstein K.A.T."/>
            <person name="Beckman K.B."/>
            <person name="Gohl D.M."/>
        </authorList>
    </citation>
    <scope>NUCLEOTIDE SEQUENCE</scope>
    <source>
        <strain evidence="2">Duluth1</strain>
        <tissue evidence="2">Whole animal</tissue>
    </source>
</reference>
<dbReference type="Proteomes" id="UP000828390">
    <property type="component" value="Unassembled WGS sequence"/>
</dbReference>
<accession>A0A9D4SA79</accession>
<feature type="region of interest" description="Disordered" evidence="1">
    <location>
        <begin position="103"/>
        <end position="126"/>
    </location>
</feature>
<reference evidence="2" key="2">
    <citation type="submission" date="2020-11" db="EMBL/GenBank/DDBJ databases">
        <authorList>
            <person name="McCartney M.A."/>
            <person name="Auch B."/>
            <person name="Kono T."/>
            <person name="Mallez S."/>
            <person name="Becker A."/>
            <person name="Gohl D.M."/>
            <person name="Silverstein K.A.T."/>
            <person name="Koren S."/>
            <person name="Bechman K.B."/>
            <person name="Herman A."/>
            <person name="Abrahante J.E."/>
            <person name="Garbe J."/>
        </authorList>
    </citation>
    <scope>NUCLEOTIDE SEQUENCE</scope>
    <source>
        <strain evidence="2">Duluth1</strain>
        <tissue evidence="2">Whole animal</tissue>
    </source>
</reference>
<evidence type="ECO:0000313" key="2">
    <source>
        <dbReference type="EMBL" id="KAH3896278.1"/>
    </source>
</evidence>
<name>A0A9D4SA79_DREPO</name>
<comment type="caution">
    <text evidence="2">The sequence shown here is derived from an EMBL/GenBank/DDBJ whole genome shotgun (WGS) entry which is preliminary data.</text>
</comment>
<keyword evidence="3" id="KW-1185">Reference proteome</keyword>
<proteinExistence type="predicted"/>
<dbReference type="AlphaFoldDB" id="A0A9D4SA79"/>
<evidence type="ECO:0000256" key="1">
    <source>
        <dbReference type="SAM" id="MobiDB-lite"/>
    </source>
</evidence>
<organism evidence="2 3">
    <name type="scientific">Dreissena polymorpha</name>
    <name type="common">Zebra mussel</name>
    <name type="synonym">Mytilus polymorpha</name>
    <dbReference type="NCBI Taxonomy" id="45954"/>
    <lineage>
        <taxon>Eukaryota</taxon>
        <taxon>Metazoa</taxon>
        <taxon>Spiralia</taxon>
        <taxon>Lophotrochozoa</taxon>
        <taxon>Mollusca</taxon>
        <taxon>Bivalvia</taxon>
        <taxon>Autobranchia</taxon>
        <taxon>Heteroconchia</taxon>
        <taxon>Euheterodonta</taxon>
        <taxon>Imparidentia</taxon>
        <taxon>Neoheterodontei</taxon>
        <taxon>Myida</taxon>
        <taxon>Dreissenoidea</taxon>
        <taxon>Dreissenidae</taxon>
        <taxon>Dreissena</taxon>
    </lineage>
</organism>
<dbReference type="EMBL" id="JAIWYP010000001">
    <property type="protein sequence ID" value="KAH3896278.1"/>
    <property type="molecule type" value="Genomic_DNA"/>
</dbReference>
<evidence type="ECO:0000313" key="3">
    <source>
        <dbReference type="Proteomes" id="UP000828390"/>
    </source>
</evidence>
<protein>
    <submittedName>
        <fullName evidence="2">Uncharacterized protein</fullName>
    </submittedName>
</protein>
<sequence>MVGRLRLYQRIIVVRREPGFIESDDRQSLARCSTYSQATAVHISHHDCSSLDALSAPNSRVRRLQDNLRRYQDRLGTWDNPRQSVPVSEGIQDPLGTCRRLQESLRRGQYHPVEDTQTLYDGTRES</sequence>
<gene>
    <name evidence="2" type="ORF">DPMN_020453</name>
</gene>